<dbReference type="GO" id="GO:0004386">
    <property type="term" value="F:helicase activity"/>
    <property type="evidence" value="ECO:0007669"/>
    <property type="project" value="UniProtKB-KW"/>
</dbReference>
<gene>
    <name evidence="5" type="ORF">ESW18_01950</name>
    <name evidence="4" type="ORF">LV84_02147</name>
</gene>
<evidence type="ECO:0000313" key="6">
    <source>
        <dbReference type="Proteomes" id="UP000249115"/>
    </source>
</evidence>
<dbReference type="PROSITE" id="PS51206">
    <property type="entry name" value="SF3_HELICASE_1"/>
    <property type="match status" value="1"/>
</dbReference>
<dbReference type="Proteomes" id="UP000321927">
    <property type="component" value="Unassembled WGS sequence"/>
</dbReference>
<dbReference type="Pfam" id="PF19263">
    <property type="entry name" value="DUF5906"/>
    <property type="match status" value="1"/>
</dbReference>
<dbReference type="InterPro" id="IPR027417">
    <property type="entry name" value="P-loop_NTPase"/>
</dbReference>
<evidence type="ECO:0000313" key="7">
    <source>
        <dbReference type="Proteomes" id="UP000321927"/>
    </source>
</evidence>
<dbReference type="SUPFAM" id="SSF52540">
    <property type="entry name" value="P-loop containing nucleoside triphosphate hydrolases"/>
    <property type="match status" value="1"/>
</dbReference>
<dbReference type="InterPro" id="IPR045455">
    <property type="entry name" value="NrS-1_pol-like_helicase"/>
</dbReference>
<dbReference type="GO" id="GO:0005524">
    <property type="term" value="F:ATP binding"/>
    <property type="evidence" value="ECO:0007669"/>
    <property type="project" value="UniProtKB-KW"/>
</dbReference>
<comment type="caution">
    <text evidence="4">The sequence shown here is derived from an EMBL/GenBank/DDBJ whole genome shotgun (WGS) entry which is preliminary data.</text>
</comment>
<keyword evidence="1" id="KW-0547">Nucleotide-binding</keyword>
<proteinExistence type="predicted"/>
<dbReference type="EMBL" id="QKZU01000007">
    <property type="protein sequence ID" value="PZX57016.1"/>
    <property type="molecule type" value="Genomic_DNA"/>
</dbReference>
<dbReference type="Gene3D" id="3.40.50.300">
    <property type="entry name" value="P-loop containing nucleotide triphosphate hydrolases"/>
    <property type="match status" value="1"/>
</dbReference>
<dbReference type="Proteomes" id="UP000249115">
    <property type="component" value="Unassembled WGS sequence"/>
</dbReference>
<keyword evidence="5" id="KW-0378">Hydrolase</keyword>
<evidence type="ECO:0000313" key="4">
    <source>
        <dbReference type="EMBL" id="PZX57016.1"/>
    </source>
</evidence>
<feature type="domain" description="SF3 helicase" evidence="3">
    <location>
        <begin position="94"/>
        <end position="263"/>
    </location>
</feature>
<organism evidence="4 6">
    <name type="scientific">Algoriphagus ratkowskyi</name>
    <dbReference type="NCBI Taxonomy" id="57028"/>
    <lineage>
        <taxon>Bacteria</taxon>
        <taxon>Pseudomonadati</taxon>
        <taxon>Bacteroidota</taxon>
        <taxon>Cytophagia</taxon>
        <taxon>Cytophagales</taxon>
        <taxon>Cyclobacteriaceae</taxon>
        <taxon>Algoriphagus</taxon>
    </lineage>
</organism>
<accession>A0A2W7RD16</accession>
<reference evidence="4 6" key="1">
    <citation type="submission" date="2018-06" db="EMBL/GenBank/DDBJ databases">
        <title>Genomic Encyclopedia of Archaeal and Bacterial Type Strains, Phase II (KMG-II): from individual species to whole genera.</title>
        <authorList>
            <person name="Goeker M."/>
        </authorList>
    </citation>
    <scope>NUCLEOTIDE SEQUENCE [LARGE SCALE GENOMIC DNA]</scope>
    <source>
        <strain evidence="4 6">DSM 22686</strain>
    </source>
</reference>
<dbReference type="InterPro" id="IPR014015">
    <property type="entry name" value="Helicase_SF3_DNA-vir"/>
</dbReference>
<evidence type="ECO:0000259" key="3">
    <source>
        <dbReference type="PROSITE" id="PS51206"/>
    </source>
</evidence>
<name>A0A2W7RD16_9BACT</name>
<keyword evidence="2" id="KW-0067">ATP-binding</keyword>
<dbReference type="RefSeq" id="WP_086501467.1">
    <property type="nucleotide sequence ID" value="NZ_MSSV01000008.1"/>
</dbReference>
<reference evidence="5 7" key="2">
    <citation type="submission" date="2019-08" db="EMBL/GenBank/DDBJ databases">
        <title>Genome of Algoriphagus ratkowskyi IC026.</title>
        <authorList>
            <person name="Bowman J.P."/>
        </authorList>
    </citation>
    <scope>NUCLEOTIDE SEQUENCE [LARGE SCALE GENOMIC DNA]</scope>
    <source>
        <strain evidence="5 7">IC026</strain>
    </source>
</reference>
<sequence length="405" mass="47692">MKSIADKYIRVGTSLFKRVKKPMMSGKDEEMMISWNLDTIKQDYANWRDVVKGLERYNGFCTIPKHLDYKRNYQGFYNLYEPIALSPLAGDCPNIFNFVRHIFGDQYEIGLDYLQLLFIKPSQRLPVLCLVSSEGNTGKTTFLNLLKMIYGNNMTFNTNADFRSNFNSDWVSKLIIAIDEVLLDRKEDSEKIKNLSTAKSYKAEAKGKDRFEVEFFGKIILCSNNEDNFMVIGVQETRYWVRKVPTLEKLDPDFLYILEEELPHLLHFLLHRQLSTSKSSRMWFTPEQIYTAALRRVKSYSVNKVELELFETIKEIMESRELKEFCLTNTHAKKLLERSGLNVSRSHVRKILEEVWKLKQYPNASNFTAYQYDSTGSIFERDEKGRYYKIFQQELEQIFSEMLTN</sequence>
<protein>
    <submittedName>
        <fullName evidence="5">Helicase</fullName>
    </submittedName>
</protein>
<evidence type="ECO:0000313" key="5">
    <source>
        <dbReference type="EMBL" id="TXD79919.1"/>
    </source>
</evidence>
<dbReference type="OrthoDB" id="608366at2"/>
<keyword evidence="7" id="KW-1185">Reference proteome</keyword>
<keyword evidence="5" id="KW-0347">Helicase</keyword>
<evidence type="ECO:0000256" key="1">
    <source>
        <dbReference type="ARBA" id="ARBA00022741"/>
    </source>
</evidence>
<dbReference type="AlphaFoldDB" id="A0A2W7RD16"/>
<dbReference type="EMBL" id="VORV01000001">
    <property type="protein sequence ID" value="TXD79919.1"/>
    <property type="molecule type" value="Genomic_DNA"/>
</dbReference>
<evidence type="ECO:0000256" key="2">
    <source>
        <dbReference type="ARBA" id="ARBA00022840"/>
    </source>
</evidence>